<dbReference type="Proteomes" id="UP001292094">
    <property type="component" value="Unassembled WGS sequence"/>
</dbReference>
<dbReference type="AlphaFoldDB" id="A0AAE1TZC2"/>
<proteinExistence type="predicted"/>
<name>A0AAE1TZC2_9EUCA</name>
<gene>
    <name evidence="2" type="ORF">Pmani_024456</name>
</gene>
<evidence type="ECO:0000313" key="2">
    <source>
        <dbReference type="EMBL" id="KAK4303542.1"/>
    </source>
</evidence>
<reference evidence="2" key="1">
    <citation type="submission" date="2023-11" db="EMBL/GenBank/DDBJ databases">
        <title>Genome assemblies of two species of porcelain crab, Petrolisthes cinctipes and Petrolisthes manimaculis (Anomura: Porcellanidae).</title>
        <authorList>
            <person name="Angst P."/>
        </authorList>
    </citation>
    <scope>NUCLEOTIDE SEQUENCE</scope>
    <source>
        <strain evidence="2">PB745_02</strain>
        <tissue evidence="2">Gill</tissue>
    </source>
</reference>
<feature type="region of interest" description="Disordered" evidence="1">
    <location>
        <begin position="1"/>
        <end position="68"/>
    </location>
</feature>
<keyword evidence="3" id="KW-1185">Reference proteome</keyword>
<dbReference type="EMBL" id="JAWZYT010002568">
    <property type="protein sequence ID" value="KAK4303542.1"/>
    <property type="molecule type" value="Genomic_DNA"/>
</dbReference>
<evidence type="ECO:0000256" key="1">
    <source>
        <dbReference type="SAM" id="MobiDB-lite"/>
    </source>
</evidence>
<protein>
    <submittedName>
        <fullName evidence="2">Uncharacterized protein</fullName>
    </submittedName>
</protein>
<organism evidence="2 3">
    <name type="scientific">Petrolisthes manimaculis</name>
    <dbReference type="NCBI Taxonomy" id="1843537"/>
    <lineage>
        <taxon>Eukaryota</taxon>
        <taxon>Metazoa</taxon>
        <taxon>Ecdysozoa</taxon>
        <taxon>Arthropoda</taxon>
        <taxon>Crustacea</taxon>
        <taxon>Multicrustacea</taxon>
        <taxon>Malacostraca</taxon>
        <taxon>Eumalacostraca</taxon>
        <taxon>Eucarida</taxon>
        <taxon>Decapoda</taxon>
        <taxon>Pleocyemata</taxon>
        <taxon>Anomura</taxon>
        <taxon>Galatheoidea</taxon>
        <taxon>Porcellanidae</taxon>
        <taxon>Petrolisthes</taxon>
    </lineage>
</organism>
<sequence length="68" mass="8063">MNKKHKQSNSKFYYGLSKEEKKEEEEKEEKVEGEKEEEQYKGMRNGQQLNTSRLSELGRELGIPQVRS</sequence>
<evidence type="ECO:0000313" key="3">
    <source>
        <dbReference type="Proteomes" id="UP001292094"/>
    </source>
</evidence>
<feature type="compositionally biased region" description="Basic and acidic residues" evidence="1">
    <location>
        <begin position="28"/>
        <end position="41"/>
    </location>
</feature>
<comment type="caution">
    <text evidence="2">The sequence shown here is derived from an EMBL/GenBank/DDBJ whole genome shotgun (WGS) entry which is preliminary data.</text>
</comment>
<accession>A0AAE1TZC2</accession>
<feature type="compositionally biased region" description="Polar residues" evidence="1">
    <location>
        <begin position="45"/>
        <end position="54"/>
    </location>
</feature>